<dbReference type="Gene3D" id="1.10.287.70">
    <property type="match status" value="1"/>
</dbReference>
<name>A0A2W7NF57_9RHOB</name>
<dbReference type="InterPro" id="IPR013099">
    <property type="entry name" value="K_chnl_dom"/>
</dbReference>
<dbReference type="AlphaFoldDB" id="A0A2W7NF57"/>
<feature type="domain" description="Potassium channel" evidence="2">
    <location>
        <begin position="76"/>
        <end position="129"/>
    </location>
</feature>
<evidence type="ECO:0000313" key="4">
    <source>
        <dbReference type="Proteomes" id="UP000248916"/>
    </source>
</evidence>
<protein>
    <submittedName>
        <fullName evidence="3">Ion channel</fullName>
    </submittedName>
</protein>
<keyword evidence="1" id="KW-0472">Membrane</keyword>
<feature type="transmembrane region" description="Helical" evidence="1">
    <location>
        <begin position="109"/>
        <end position="130"/>
    </location>
</feature>
<evidence type="ECO:0000313" key="3">
    <source>
        <dbReference type="EMBL" id="PZX11776.1"/>
    </source>
</evidence>
<keyword evidence="1" id="KW-1133">Transmembrane helix</keyword>
<dbReference type="Pfam" id="PF07885">
    <property type="entry name" value="Ion_trans_2"/>
    <property type="match status" value="1"/>
</dbReference>
<dbReference type="Proteomes" id="UP000248916">
    <property type="component" value="Unassembled WGS sequence"/>
</dbReference>
<keyword evidence="1" id="KW-0812">Transmembrane</keyword>
<comment type="caution">
    <text evidence="3">The sequence shown here is derived from an EMBL/GenBank/DDBJ whole genome shotgun (WGS) entry which is preliminary data.</text>
</comment>
<dbReference type="SUPFAM" id="SSF81324">
    <property type="entry name" value="Voltage-gated potassium channels"/>
    <property type="match status" value="1"/>
</dbReference>
<gene>
    <name evidence="3" type="ORF">LX81_03853</name>
</gene>
<reference evidence="3 4" key="1">
    <citation type="submission" date="2018-06" db="EMBL/GenBank/DDBJ databases">
        <title>Genomic Encyclopedia of Archaeal and Bacterial Type Strains, Phase II (KMG-II): from individual species to whole genera.</title>
        <authorList>
            <person name="Goeker M."/>
        </authorList>
    </citation>
    <scope>NUCLEOTIDE SEQUENCE [LARGE SCALE GENOMIC DNA]</scope>
    <source>
        <strain evidence="3 4">DSM 22009</strain>
    </source>
</reference>
<sequence length="145" mass="15511">MLTAVLITVLTFGLVGLLHFAVMAFAMRWLTASALPHPAKLVLALYAAGAAHVSEAGLYAIAFASGETLGLGSFQKEAAMSAMEYFYFSLVNYTSLGLGAIYPDGHLRFISGVEALNGFLLISCSASFIYTIHTRILRSEDTPPE</sequence>
<dbReference type="EMBL" id="QKZL01000029">
    <property type="protein sequence ID" value="PZX11776.1"/>
    <property type="molecule type" value="Genomic_DNA"/>
</dbReference>
<organism evidence="3 4">
    <name type="scientific">Palleronia aestuarii</name>
    <dbReference type="NCBI Taxonomy" id="568105"/>
    <lineage>
        <taxon>Bacteria</taxon>
        <taxon>Pseudomonadati</taxon>
        <taxon>Pseudomonadota</taxon>
        <taxon>Alphaproteobacteria</taxon>
        <taxon>Rhodobacterales</taxon>
        <taxon>Roseobacteraceae</taxon>
        <taxon>Palleronia</taxon>
    </lineage>
</organism>
<dbReference type="OrthoDB" id="2974133at2"/>
<proteinExistence type="predicted"/>
<dbReference type="RefSeq" id="WP_111538859.1">
    <property type="nucleotide sequence ID" value="NZ_QKZL01000029.1"/>
</dbReference>
<accession>A0A2W7NF57</accession>
<keyword evidence="4" id="KW-1185">Reference proteome</keyword>
<feature type="transmembrane region" description="Helical" evidence="1">
    <location>
        <begin position="85"/>
        <end position="103"/>
    </location>
</feature>
<evidence type="ECO:0000256" key="1">
    <source>
        <dbReference type="SAM" id="Phobius"/>
    </source>
</evidence>
<evidence type="ECO:0000259" key="2">
    <source>
        <dbReference type="Pfam" id="PF07885"/>
    </source>
</evidence>
<feature type="transmembrane region" description="Helical" evidence="1">
    <location>
        <begin position="44"/>
        <end position="64"/>
    </location>
</feature>